<evidence type="ECO:0000313" key="4">
    <source>
        <dbReference type="EMBL" id="KAK8721400.1"/>
    </source>
</evidence>
<evidence type="ECO:0000256" key="1">
    <source>
        <dbReference type="ARBA" id="ARBA00010576"/>
    </source>
</evidence>
<feature type="region of interest" description="Disordered" evidence="2">
    <location>
        <begin position="445"/>
        <end position="486"/>
    </location>
</feature>
<comment type="caution">
    <text evidence="4">The sequence shown here is derived from an EMBL/GenBank/DDBJ whole genome shotgun (WGS) entry which is preliminary data.</text>
</comment>
<feature type="compositionally biased region" description="Pro residues" evidence="2">
    <location>
        <begin position="300"/>
        <end position="318"/>
    </location>
</feature>
<name>A0AAW0VXW7_CHEQU</name>
<dbReference type="InterPro" id="IPR025741">
    <property type="entry name" value="FAM110_C"/>
</dbReference>
<dbReference type="PANTHER" id="PTHR14758:SF1">
    <property type="entry name" value="CENTROSOME-ASSOCIATED FAM110 C-TERMINAL DOMAIN-CONTAINING PROTEIN"/>
    <property type="match status" value="1"/>
</dbReference>
<dbReference type="Proteomes" id="UP001445076">
    <property type="component" value="Unassembled WGS sequence"/>
</dbReference>
<reference evidence="4 5" key="1">
    <citation type="journal article" date="2024" name="BMC Genomics">
        <title>Genome assembly of redclaw crayfish (Cherax quadricarinatus) provides insights into its immune adaptation and hypoxia tolerance.</title>
        <authorList>
            <person name="Liu Z."/>
            <person name="Zheng J."/>
            <person name="Li H."/>
            <person name="Fang K."/>
            <person name="Wang S."/>
            <person name="He J."/>
            <person name="Zhou D."/>
            <person name="Weng S."/>
            <person name="Chi M."/>
            <person name="Gu Z."/>
            <person name="He J."/>
            <person name="Li F."/>
            <person name="Wang M."/>
        </authorList>
    </citation>
    <scope>NUCLEOTIDE SEQUENCE [LARGE SCALE GENOMIC DNA]</scope>
    <source>
        <strain evidence="4">ZL_2023a</strain>
    </source>
</reference>
<dbReference type="PANTHER" id="PTHR14758">
    <property type="entry name" value="AGAP005440-PA"/>
    <property type="match status" value="1"/>
</dbReference>
<feature type="non-terminal residue" evidence="4">
    <location>
        <position position="1"/>
    </location>
</feature>
<feature type="domain" description="Centrosome-associated FAM110 C-terminal" evidence="3">
    <location>
        <begin position="403"/>
        <end position="505"/>
    </location>
</feature>
<gene>
    <name evidence="4" type="ORF">OTU49_012700</name>
</gene>
<feature type="region of interest" description="Disordered" evidence="2">
    <location>
        <begin position="137"/>
        <end position="201"/>
    </location>
</feature>
<proteinExistence type="inferred from homology"/>
<evidence type="ECO:0000259" key="3">
    <source>
        <dbReference type="Pfam" id="PF14160"/>
    </source>
</evidence>
<protein>
    <recommendedName>
        <fullName evidence="3">Centrosome-associated FAM110 C-terminal domain-containing protein</fullName>
    </recommendedName>
</protein>
<dbReference type="Pfam" id="PF14160">
    <property type="entry name" value="FAM110_C"/>
    <property type="match status" value="1"/>
</dbReference>
<comment type="similarity">
    <text evidence="1">Belongs to the FAM110 family.</text>
</comment>
<feature type="compositionally biased region" description="Basic and acidic residues" evidence="2">
    <location>
        <begin position="378"/>
        <end position="404"/>
    </location>
</feature>
<evidence type="ECO:0000313" key="5">
    <source>
        <dbReference type="Proteomes" id="UP001445076"/>
    </source>
</evidence>
<dbReference type="AlphaFoldDB" id="A0AAW0VXW7"/>
<dbReference type="InterPro" id="IPR025740">
    <property type="entry name" value="FAM110"/>
</dbReference>
<sequence>GGVSGGVGAHGSPPSSLPSCIQPLCTALTSSLAGDVMSMGWGGMVVGPGWWGAGGGGKSAVQLLQESKSRYVKSDHVLGSSQTPARPERLHISSNPNIFLSAPSHTLHISRPSPAPERRHALADHNNILNLRDHHSLAGQSSRPAPSTGPASLGAQPPPLPARSPRVAPRPKIRGQEGQGGRCGGDLRRSLSHGPGDRSDNVQMKLRRLLNTDSQENLASLLQPTAEVKPKIPPPAPRRGIKLSPPGTYRAEPATVTTHKSLPDLNRAASPAGETDSECGTSGRRRPSCPGALPSTSIAPEPPPRPPRMFRDPPPPPELSTDRPPARPPLPQRLREPSLPCLTRSGASATTLMPTDGRRSSDSDVSAYGGTGSGVNNEEGRRRPILRSRSDVTHERGRWEEDLHNSLAPLDLEAFFESMGLDSITHRQLTSPPNSPHSLPVYFEEVSSEESGPLGGRRGSSDSDDGRGVSGPGPGPPLPLRGTGEPSIVEKNARVIKWLFNCQKAQGTYVSRVASTKS</sequence>
<organism evidence="4 5">
    <name type="scientific">Cherax quadricarinatus</name>
    <name type="common">Australian red claw crayfish</name>
    <dbReference type="NCBI Taxonomy" id="27406"/>
    <lineage>
        <taxon>Eukaryota</taxon>
        <taxon>Metazoa</taxon>
        <taxon>Ecdysozoa</taxon>
        <taxon>Arthropoda</taxon>
        <taxon>Crustacea</taxon>
        <taxon>Multicrustacea</taxon>
        <taxon>Malacostraca</taxon>
        <taxon>Eumalacostraca</taxon>
        <taxon>Eucarida</taxon>
        <taxon>Decapoda</taxon>
        <taxon>Pleocyemata</taxon>
        <taxon>Astacidea</taxon>
        <taxon>Parastacoidea</taxon>
        <taxon>Parastacidae</taxon>
        <taxon>Cherax</taxon>
    </lineage>
</organism>
<evidence type="ECO:0000256" key="2">
    <source>
        <dbReference type="SAM" id="MobiDB-lite"/>
    </source>
</evidence>
<feature type="compositionally biased region" description="Basic and acidic residues" evidence="2">
    <location>
        <begin position="185"/>
        <end position="200"/>
    </location>
</feature>
<keyword evidence="5" id="KW-1185">Reference proteome</keyword>
<dbReference type="EMBL" id="JARKIK010000100">
    <property type="protein sequence ID" value="KAK8721400.1"/>
    <property type="molecule type" value="Genomic_DNA"/>
</dbReference>
<accession>A0AAW0VXW7</accession>
<feature type="region of interest" description="Disordered" evidence="2">
    <location>
        <begin position="221"/>
        <end position="404"/>
    </location>
</feature>